<evidence type="ECO:0000256" key="3">
    <source>
        <dbReference type="ARBA" id="ARBA00022722"/>
    </source>
</evidence>
<protein>
    <recommendedName>
        <fullName evidence="7">Reverse transcriptase RNase H-like domain-containing protein</fullName>
    </recommendedName>
</protein>
<dbReference type="CDD" id="cd09274">
    <property type="entry name" value="RNase_HI_RT_Ty3"/>
    <property type="match status" value="1"/>
</dbReference>
<dbReference type="PANTHER" id="PTHR37984">
    <property type="entry name" value="PROTEIN CBG26694"/>
    <property type="match status" value="1"/>
</dbReference>
<evidence type="ECO:0000313" key="9">
    <source>
        <dbReference type="Proteomes" id="UP000596742"/>
    </source>
</evidence>
<gene>
    <name evidence="8" type="ORF">MGAL_10B019790</name>
</gene>
<dbReference type="GO" id="GO:0003964">
    <property type="term" value="F:RNA-directed DNA polymerase activity"/>
    <property type="evidence" value="ECO:0007669"/>
    <property type="project" value="UniProtKB-KW"/>
</dbReference>
<dbReference type="EMBL" id="UYJE01008076">
    <property type="protein sequence ID" value="VDI60870.1"/>
    <property type="molecule type" value="Genomic_DNA"/>
</dbReference>
<evidence type="ECO:0000256" key="6">
    <source>
        <dbReference type="ARBA" id="ARBA00022918"/>
    </source>
</evidence>
<dbReference type="OrthoDB" id="116078at2759"/>
<dbReference type="GO" id="GO:0016787">
    <property type="term" value="F:hydrolase activity"/>
    <property type="evidence" value="ECO:0007669"/>
    <property type="project" value="UniProtKB-KW"/>
</dbReference>
<dbReference type="SUPFAM" id="SSF56672">
    <property type="entry name" value="DNA/RNA polymerases"/>
    <property type="match status" value="1"/>
</dbReference>
<evidence type="ECO:0000256" key="5">
    <source>
        <dbReference type="ARBA" id="ARBA00022801"/>
    </source>
</evidence>
<keyword evidence="6" id="KW-0695">RNA-directed DNA polymerase</keyword>
<dbReference type="GO" id="GO:0004519">
    <property type="term" value="F:endonuclease activity"/>
    <property type="evidence" value="ECO:0007669"/>
    <property type="project" value="UniProtKB-KW"/>
</dbReference>
<evidence type="ECO:0000256" key="2">
    <source>
        <dbReference type="ARBA" id="ARBA00022695"/>
    </source>
</evidence>
<dbReference type="InterPro" id="IPR043502">
    <property type="entry name" value="DNA/RNA_pol_sf"/>
</dbReference>
<feature type="domain" description="Reverse transcriptase RNase H-like" evidence="7">
    <location>
        <begin position="79"/>
        <end position="158"/>
    </location>
</feature>
<dbReference type="Pfam" id="PF17917">
    <property type="entry name" value="RT_RNaseH"/>
    <property type="match status" value="1"/>
</dbReference>
<evidence type="ECO:0000256" key="1">
    <source>
        <dbReference type="ARBA" id="ARBA00022679"/>
    </source>
</evidence>
<comment type="caution">
    <text evidence="8">The sequence shown here is derived from an EMBL/GenBank/DDBJ whole genome shotgun (WGS) entry which is preliminary data.</text>
</comment>
<keyword evidence="2" id="KW-0548">Nucleotidyltransferase</keyword>
<dbReference type="PANTHER" id="PTHR37984:SF5">
    <property type="entry name" value="PROTEIN NYNRIN-LIKE"/>
    <property type="match status" value="1"/>
</dbReference>
<sequence>MKAPPSIGGQSVKAVIDTRAEVTVYVAQISDDVLLSCDIIDDLIAPSIQDRSSWANPVVLDWKKDKTVHWCIDFRRLIDNGVEKVSAYGSKKLDQHQQRYSVTRKELFAVFTFINQYRHYLLGARFVLRTDHGSLQWLLNFKDPQGQVARWLEVLSRYNFEIKQRAGKNTRTQILFLRKNVEGTTDATCQQYLETEYDWDNFRIEVDDIATLVKVVVTHGHFDSIRTVTKSQTKHIPSSKVNVTSWFTGYTSKEIEALQRKDTYLGRLHKWKDPGTFPTRDQVVTL</sequence>
<reference evidence="8" key="1">
    <citation type="submission" date="2018-11" db="EMBL/GenBank/DDBJ databases">
        <authorList>
            <person name="Alioto T."/>
            <person name="Alioto T."/>
        </authorList>
    </citation>
    <scope>NUCLEOTIDE SEQUENCE</scope>
</reference>
<accession>A0A8B6G9P5</accession>
<dbReference type="Gene3D" id="3.10.10.10">
    <property type="entry name" value="HIV Type 1 Reverse Transcriptase, subunit A, domain 1"/>
    <property type="match status" value="1"/>
</dbReference>
<proteinExistence type="predicted"/>
<dbReference type="AlphaFoldDB" id="A0A8B6G9P5"/>
<keyword evidence="9" id="KW-1185">Reference proteome</keyword>
<keyword evidence="1" id="KW-0808">Transferase</keyword>
<name>A0A8B6G9P5_MYTGA</name>
<evidence type="ECO:0000256" key="4">
    <source>
        <dbReference type="ARBA" id="ARBA00022759"/>
    </source>
</evidence>
<keyword evidence="5" id="KW-0378">Hydrolase</keyword>
<evidence type="ECO:0000313" key="8">
    <source>
        <dbReference type="EMBL" id="VDI60870.1"/>
    </source>
</evidence>
<keyword evidence="3" id="KW-0540">Nuclease</keyword>
<dbReference type="InterPro" id="IPR041373">
    <property type="entry name" value="RT_RNaseH"/>
</dbReference>
<organism evidence="8 9">
    <name type="scientific">Mytilus galloprovincialis</name>
    <name type="common">Mediterranean mussel</name>
    <dbReference type="NCBI Taxonomy" id="29158"/>
    <lineage>
        <taxon>Eukaryota</taxon>
        <taxon>Metazoa</taxon>
        <taxon>Spiralia</taxon>
        <taxon>Lophotrochozoa</taxon>
        <taxon>Mollusca</taxon>
        <taxon>Bivalvia</taxon>
        <taxon>Autobranchia</taxon>
        <taxon>Pteriomorphia</taxon>
        <taxon>Mytilida</taxon>
        <taxon>Mytiloidea</taxon>
        <taxon>Mytilidae</taxon>
        <taxon>Mytilinae</taxon>
        <taxon>Mytilus</taxon>
    </lineage>
</organism>
<dbReference type="InterPro" id="IPR050951">
    <property type="entry name" value="Retrovirus_Pol_polyprotein"/>
</dbReference>
<dbReference type="Proteomes" id="UP000596742">
    <property type="component" value="Unassembled WGS sequence"/>
</dbReference>
<keyword evidence="4" id="KW-0255">Endonuclease</keyword>
<evidence type="ECO:0000259" key="7">
    <source>
        <dbReference type="Pfam" id="PF17917"/>
    </source>
</evidence>